<evidence type="ECO:0000313" key="1">
    <source>
        <dbReference type="EMBL" id="ETN83836.1"/>
    </source>
</evidence>
<name>W2TRU7_NECAM</name>
<accession>W2TRU7</accession>
<dbReference type="InterPro" id="IPR015943">
    <property type="entry name" value="WD40/YVTN_repeat-like_dom_sf"/>
</dbReference>
<keyword evidence="2" id="KW-1185">Reference proteome</keyword>
<dbReference type="PANTHER" id="PTHR14494">
    <property type="entry name" value="ALADIN/ADRACALIN/AAAS"/>
    <property type="match status" value="1"/>
</dbReference>
<dbReference type="GO" id="GO:0006913">
    <property type="term" value="P:nucleocytoplasmic transport"/>
    <property type="evidence" value="ECO:0007669"/>
    <property type="project" value="TreeGrafter"/>
</dbReference>
<dbReference type="GO" id="GO:0005643">
    <property type="term" value="C:nuclear pore"/>
    <property type="evidence" value="ECO:0007669"/>
    <property type="project" value="TreeGrafter"/>
</dbReference>
<organism evidence="1 2">
    <name type="scientific">Necator americanus</name>
    <name type="common">Human hookworm</name>
    <dbReference type="NCBI Taxonomy" id="51031"/>
    <lineage>
        <taxon>Eukaryota</taxon>
        <taxon>Metazoa</taxon>
        <taxon>Ecdysozoa</taxon>
        <taxon>Nematoda</taxon>
        <taxon>Chromadorea</taxon>
        <taxon>Rhabditida</taxon>
        <taxon>Rhabditina</taxon>
        <taxon>Rhabditomorpha</taxon>
        <taxon>Strongyloidea</taxon>
        <taxon>Ancylostomatidae</taxon>
        <taxon>Bunostominae</taxon>
        <taxon>Necator</taxon>
    </lineage>
</organism>
<dbReference type="OrthoDB" id="411991at2759"/>
<protein>
    <recommendedName>
        <fullName evidence="3">WD domain, G-beta repeat protein</fullName>
    </recommendedName>
</protein>
<evidence type="ECO:0000313" key="2">
    <source>
        <dbReference type="Proteomes" id="UP000053676"/>
    </source>
</evidence>
<gene>
    <name evidence="1" type="ORF">NECAME_17328</name>
</gene>
<dbReference type="KEGG" id="nai:NECAME_17328"/>
<dbReference type="STRING" id="51031.W2TRU7"/>
<sequence length="179" mass="19744">MKAANIKPSVQCAQVIELPAEPISEIVWDRTTTNVILAVSPNSAKIMIVDVSTGEIESFGAWTGGNVTRIVATTDGRRLAVLYTSNVIRRWTGDCHAVPVFDLSPVEFDPSELEISGAVEREIVTIGGRVQSLALSPDGQRLAVSFAGEFNRFRFFLNIVNFYYPKCIFLKKIHVLLLC</sequence>
<dbReference type="EMBL" id="KI658075">
    <property type="protein sequence ID" value="ETN83836.1"/>
    <property type="molecule type" value="Genomic_DNA"/>
</dbReference>
<dbReference type="AlphaFoldDB" id="W2TRU7"/>
<evidence type="ECO:0008006" key="3">
    <source>
        <dbReference type="Google" id="ProtNLM"/>
    </source>
</evidence>
<dbReference type="PANTHER" id="PTHR14494:SF0">
    <property type="entry name" value="ALADIN"/>
    <property type="match status" value="1"/>
</dbReference>
<dbReference type="InterPro" id="IPR011044">
    <property type="entry name" value="Quino_amine_DH_bsu"/>
</dbReference>
<proteinExistence type="predicted"/>
<dbReference type="InterPro" id="IPR045139">
    <property type="entry name" value="Aladin"/>
</dbReference>
<dbReference type="Proteomes" id="UP000053676">
    <property type="component" value="Unassembled WGS sequence"/>
</dbReference>
<dbReference type="SUPFAM" id="SSF50969">
    <property type="entry name" value="YVTN repeat-like/Quinoprotein amine dehydrogenase"/>
    <property type="match status" value="1"/>
</dbReference>
<dbReference type="Gene3D" id="2.130.10.10">
    <property type="entry name" value="YVTN repeat-like/Quinoprotein amine dehydrogenase"/>
    <property type="match status" value="1"/>
</dbReference>
<reference evidence="2" key="1">
    <citation type="journal article" date="2014" name="Nat. Genet.">
        <title>Genome of the human hookworm Necator americanus.</title>
        <authorList>
            <person name="Tang Y.T."/>
            <person name="Gao X."/>
            <person name="Rosa B.A."/>
            <person name="Abubucker S."/>
            <person name="Hallsworth-Pepin K."/>
            <person name="Martin J."/>
            <person name="Tyagi R."/>
            <person name="Heizer E."/>
            <person name="Zhang X."/>
            <person name="Bhonagiri-Palsikar V."/>
            <person name="Minx P."/>
            <person name="Warren W.C."/>
            <person name="Wang Q."/>
            <person name="Zhan B."/>
            <person name="Hotez P.J."/>
            <person name="Sternberg P.W."/>
            <person name="Dougall A."/>
            <person name="Gaze S.T."/>
            <person name="Mulvenna J."/>
            <person name="Sotillo J."/>
            <person name="Ranganathan S."/>
            <person name="Rabelo E.M."/>
            <person name="Wilson R.K."/>
            <person name="Felgner P.L."/>
            <person name="Bethony J."/>
            <person name="Hawdon J.M."/>
            <person name="Gasser R.B."/>
            <person name="Loukas A."/>
            <person name="Mitreva M."/>
        </authorList>
    </citation>
    <scope>NUCLEOTIDE SEQUENCE [LARGE SCALE GENOMIC DNA]</scope>
</reference>